<dbReference type="Gene3D" id="3.30.2140.10">
    <property type="entry name" value="Arylamine N-acetyltransferase"/>
    <property type="match status" value="1"/>
</dbReference>
<dbReference type="InterPro" id="IPR001447">
    <property type="entry name" value="Arylamine_N-AcTrfase"/>
</dbReference>
<evidence type="ECO:0000256" key="1">
    <source>
        <dbReference type="ARBA" id="ARBA00006547"/>
    </source>
</evidence>
<reference evidence="3 4" key="1">
    <citation type="journal article" date="2020" name="mSystems">
        <title>Defining Genomic and Predicted Metabolic Features of the Acetobacterium Genus.</title>
        <authorList>
            <person name="Ross D.E."/>
            <person name="Marshall C.W."/>
            <person name="Gulliver D."/>
            <person name="May H.D."/>
            <person name="Norman R.S."/>
        </authorList>
    </citation>
    <scope>NUCLEOTIDE SEQUENCE [LARGE SCALE GENOMIC DNA]</scope>
    <source>
        <strain evidence="3 4">DSM 4132</strain>
    </source>
</reference>
<dbReference type="PANTHER" id="PTHR11786">
    <property type="entry name" value="N-HYDROXYARYLAMINE O-ACETYLTRANSFERASE"/>
    <property type="match status" value="1"/>
</dbReference>
<organism evidence="3 4">
    <name type="scientific">Acetobacterium malicum</name>
    <dbReference type="NCBI Taxonomy" id="52692"/>
    <lineage>
        <taxon>Bacteria</taxon>
        <taxon>Bacillati</taxon>
        <taxon>Bacillota</taxon>
        <taxon>Clostridia</taxon>
        <taxon>Eubacteriales</taxon>
        <taxon>Eubacteriaceae</taxon>
        <taxon>Acetobacterium</taxon>
    </lineage>
</organism>
<comment type="caution">
    <text evidence="3">The sequence shown here is derived from an EMBL/GenBank/DDBJ whole genome shotgun (WGS) entry which is preliminary data.</text>
</comment>
<dbReference type="PRINTS" id="PR01543">
    <property type="entry name" value="ANATRNSFRASE"/>
</dbReference>
<dbReference type="InterPro" id="IPR038765">
    <property type="entry name" value="Papain-like_cys_pep_sf"/>
</dbReference>
<comment type="similarity">
    <text evidence="1 2">Belongs to the arylamine N-acetyltransferase family.</text>
</comment>
<evidence type="ECO:0000313" key="3">
    <source>
        <dbReference type="EMBL" id="MBC3899386.1"/>
    </source>
</evidence>
<gene>
    <name evidence="3" type="ORF">GH811_07135</name>
</gene>
<evidence type="ECO:0000313" key="4">
    <source>
        <dbReference type="Proteomes" id="UP000622405"/>
    </source>
</evidence>
<dbReference type="Pfam" id="PF00797">
    <property type="entry name" value="Acetyltransf_2"/>
    <property type="match status" value="1"/>
</dbReference>
<protein>
    <submittedName>
        <fullName evidence="3">Arylamine N-acetyltransferase</fullName>
    </submittedName>
</protein>
<sequence length="286" mass="32274">MILNKILFALFFREFWYTGVSLNETNKGELMPDKLFNLDDYFKRIDYNGGRQVLAETLKQLHLGHVMNIPFENLDVFARKNISLDLDDLFVKIVKNHRGGYCFEMNTLFAAVLTELGFPVTRHLARVYREGFDNSGKTHMVLLVQAGGQQWLCDVGFGGNSLAAPLLFEEGQEQEQLGRIHRVIADPDYGYRVEFKTATGFEPIYAFTLEDCCPADYLIANHYTATFPESFFRQAQMCALVTATGKITYFDGSLKIADGETLTETTISGDAAIKDALKSYFGVELS</sequence>
<accession>A0ABR6YW74</accession>
<dbReference type="Gene3D" id="2.40.128.150">
    <property type="entry name" value="Cysteine proteinases"/>
    <property type="match status" value="1"/>
</dbReference>
<dbReference type="Proteomes" id="UP000622405">
    <property type="component" value="Unassembled WGS sequence"/>
</dbReference>
<dbReference type="EMBL" id="WJBE01000005">
    <property type="protein sequence ID" value="MBC3899386.1"/>
    <property type="molecule type" value="Genomic_DNA"/>
</dbReference>
<name>A0ABR6YW74_9FIRM</name>
<dbReference type="SUPFAM" id="SSF54001">
    <property type="entry name" value="Cysteine proteinases"/>
    <property type="match status" value="1"/>
</dbReference>
<keyword evidence="4" id="KW-1185">Reference proteome</keyword>
<evidence type="ECO:0000256" key="2">
    <source>
        <dbReference type="RuleBase" id="RU003452"/>
    </source>
</evidence>
<dbReference type="PANTHER" id="PTHR11786:SF0">
    <property type="entry name" value="ARYLAMINE N-ACETYLTRANSFERASE 4-RELATED"/>
    <property type="match status" value="1"/>
</dbReference>
<proteinExistence type="inferred from homology"/>